<dbReference type="EMBL" id="APWK03000028">
    <property type="protein sequence ID" value="PHH54369.1"/>
    <property type="molecule type" value="Genomic_DNA"/>
</dbReference>
<sequence length="125" mass="13696">MTEGIMIHAGTMRINNYLSNLSLLHSNVSSAASQVQFMSPRQIPMDMLSSAYHSPVTSKQPPAYGNPRNQEKGQGVAVIETMNPRAPEIFSSTLEISEFRPCSYTSKRTRTLGLISQGTSLKSCT</sequence>
<protein>
    <submittedName>
        <fullName evidence="2">Uncharacterized protein</fullName>
    </submittedName>
</protein>
<reference evidence="2 3" key="2">
    <citation type="journal article" date="2013" name="IMA Fungus">
        <title>IMA Genome-F 1: Ceratocystis fimbriata: Draft nuclear genome sequence for the plant pathogen, Ceratocystis fimbriata.</title>
        <authorList>
            <person name="Wilken P.M."/>
            <person name="Steenkamp E.T."/>
            <person name="Wingfield M.J."/>
            <person name="de Beer Z.W."/>
            <person name="Wingfield B.D."/>
        </authorList>
    </citation>
    <scope>NUCLEOTIDE SEQUENCE [LARGE SCALE GENOMIC DNA]</scope>
    <source>
        <strain evidence="2 3">CBS 114723</strain>
    </source>
</reference>
<reference evidence="2 3" key="1">
    <citation type="journal article" date="2013" name="Fungal Biol.">
        <title>Analysis of microsatellite markers in the genome of the plant pathogen Ceratocystis fimbriata.</title>
        <authorList>
            <person name="Simpson M.C."/>
            <person name="Wilken P.M."/>
            <person name="Coetzee M.P."/>
            <person name="Wingfield M.J."/>
            <person name="Wingfield B.D."/>
        </authorList>
    </citation>
    <scope>NUCLEOTIDE SEQUENCE [LARGE SCALE GENOMIC DNA]</scope>
    <source>
        <strain evidence="2 3">CBS 114723</strain>
    </source>
</reference>
<evidence type="ECO:0000313" key="3">
    <source>
        <dbReference type="Proteomes" id="UP000222788"/>
    </source>
</evidence>
<name>A0A2C5WZX8_9PEZI</name>
<keyword evidence="3" id="KW-1185">Reference proteome</keyword>
<proteinExistence type="predicted"/>
<accession>A0A2C5WZX8</accession>
<gene>
    <name evidence="2" type="ORF">CFIMG_007953RA00001</name>
</gene>
<dbReference type="AlphaFoldDB" id="A0A2C5WZX8"/>
<dbReference type="Proteomes" id="UP000222788">
    <property type="component" value="Unassembled WGS sequence"/>
</dbReference>
<feature type="region of interest" description="Disordered" evidence="1">
    <location>
        <begin position="52"/>
        <end position="73"/>
    </location>
</feature>
<comment type="caution">
    <text evidence="2">The sequence shown here is derived from an EMBL/GenBank/DDBJ whole genome shotgun (WGS) entry which is preliminary data.</text>
</comment>
<organism evidence="2 3">
    <name type="scientific">Ceratocystis fimbriata CBS 114723</name>
    <dbReference type="NCBI Taxonomy" id="1035309"/>
    <lineage>
        <taxon>Eukaryota</taxon>
        <taxon>Fungi</taxon>
        <taxon>Dikarya</taxon>
        <taxon>Ascomycota</taxon>
        <taxon>Pezizomycotina</taxon>
        <taxon>Sordariomycetes</taxon>
        <taxon>Hypocreomycetidae</taxon>
        <taxon>Microascales</taxon>
        <taxon>Ceratocystidaceae</taxon>
        <taxon>Ceratocystis</taxon>
    </lineage>
</organism>
<evidence type="ECO:0000256" key="1">
    <source>
        <dbReference type="SAM" id="MobiDB-lite"/>
    </source>
</evidence>
<evidence type="ECO:0000313" key="2">
    <source>
        <dbReference type="EMBL" id="PHH54369.1"/>
    </source>
</evidence>